<accession>A0ABV8SMM0</accession>
<name>A0ABV8SMM0_9GAMM</name>
<protein>
    <submittedName>
        <fullName evidence="1">VWA domain-containing protein</fullName>
    </submittedName>
</protein>
<dbReference type="PANTHER" id="PTHR30634:SF16">
    <property type="entry name" value="OUTER-MEMBRANE LIPOPROTEIN LOLB"/>
    <property type="match status" value="1"/>
</dbReference>
<gene>
    <name evidence="1" type="ORF">ACFPN2_03845</name>
</gene>
<dbReference type="InterPro" id="IPR036465">
    <property type="entry name" value="vWFA_dom_sf"/>
</dbReference>
<evidence type="ECO:0000313" key="1">
    <source>
        <dbReference type="EMBL" id="MFC4308207.1"/>
    </source>
</evidence>
<dbReference type="Gene3D" id="3.40.50.410">
    <property type="entry name" value="von Willebrand factor, type A domain"/>
    <property type="match status" value="1"/>
</dbReference>
<dbReference type="InterPro" id="IPR050458">
    <property type="entry name" value="LolB"/>
</dbReference>
<dbReference type="EMBL" id="JBHSDU010000001">
    <property type="protein sequence ID" value="MFC4308207.1"/>
    <property type="molecule type" value="Genomic_DNA"/>
</dbReference>
<dbReference type="PANTHER" id="PTHR30634">
    <property type="entry name" value="OUTER MEMBRANE LOLAB LIPOPROTEIN INSERTION APPARATUS"/>
    <property type="match status" value="1"/>
</dbReference>
<reference evidence="2" key="1">
    <citation type="journal article" date="2019" name="Int. J. Syst. Evol. Microbiol.">
        <title>The Global Catalogue of Microorganisms (GCM) 10K type strain sequencing project: providing services to taxonomists for standard genome sequencing and annotation.</title>
        <authorList>
            <consortium name="The Broad Institute Genomics Platform"/>
            <consortium name="The Broad Institute Genome Sequencing Center for Infectious Disease"/>
            <person name="Wu L."/>
            <person name="Ma J."/>
        </authorList>
    </citation>
    <scope>NUCLEOTIDE SEQUENCE [LARGE SCALE GENOMIC DNA]</scope>
    <source>
        <strain evidence="2">CGMCC 1.10759</strain>
    </source>
</reference>
<sequence length="375" mass="41447">MSLDDEAARRWRLILGGDSADGIGCSLNLSDGRMDRALQALYDSDRKGGLGSSAPNVSRWLGDIREYFPTSVVQVLQRDAIERLDMTRLLMEPEVLESLKPDVHLIADLIAMSGMIPAKTRETARQVVRKVVNELLAKLSEPTRQSVQGALNRAARNRRPRHNDIDWPRTIRANLKNYQPDYQTVIPEVRFGYGRRRQSMRHIILCIDQSGSMAASVVYSAIFGAVLATLPSVITSLVVFDTAVIDLTEELEDPIDLLFSVRLGGGTDINGAVGYCQQLVRSPQDTVFVLISDLYEGGVETEFMRRATNMVASGMQFVTLLALSDEGAPAYNADLAGRLATLGVPAFACTPDKFPALMAAAIERRDLREFVEMRK</sequence>
<dbReference type="Pfam" id="PF05762">
    <property type="entry name" value="VWA_CoxE"/>
    <property type="match status" value="1"/>
</dbReference>
<keyword evidence="2" id="KW-1185">Reference proteome</keyword>
<proteinExistence type="predicted"/>
<dbReference type="RefSeq" id="WP_380595147.1">
    <property type="nucleotide sequence ID" value="NZ_JBHSDU010000001.1"/>
</dbReference>
<evidence type="ECO:0000313" key="2">
    <source>
        <dbReference type="Proteomes" id="UP001595904"/>
    </source>
</evidence>
<organism evidence="1 2">
    <name type="scientific">Steroidobacter flavus</name>
    <dbReference type="NCBI Taxonomy" id="1842136"/>
    <lineage>
        <taxon>Bacteria</taxon>
        <taxon>Pseudomonadati</taxon>
        <taxon>Pseudomonadota</taxon>
        <taxon>Gammaproteobacteria</taxon>
        <taxon>Steroidobacterales</taxon>
        <taxon>Steroidobacteraceae</taxon>
        <taxon>Steroidobacter</taxon>
    </lineage>
</organism>
<dbReference type="SUPFAM" id="SSF53300">
    <property type="entry name" value="vWA-like"/>
    <property type="match status" value="1"/>
</dbReference>
<dbReference type="Proteomes" id="UP001595904">
    <property type="component" value="Unassembled WGS sequence"/>
</dbReference>
<dbReference type="InterPro" id="IPR008912">
    <property type="entry name" value="Uncharacterised_CoxE"/>
</dbReference>
<comment type="caution">
    <text evidence="1">The sequence shown here is derived from an EMBL/GenBank/DDBJ whole genome shotgun (WGS) entry which is preliminary data.</text>
</comment>